<name>A0A1H2ZFM8_9RHOB</name>
<accession>A0A1H2ZFM8</accession>
<dbReference type="Pfam" id="PF01882">
    <property type="entry name" value="DUF58"/>
    <property type="match status" value="1"/>
</dbReference>
<proteinExistence type="predicted"/>
<dbReference type="EMBL" id="FNNA01000003">
    <property type="protein sequence ID" value="SDX16293.1"/>
    <property type="molecule type" value="Genomic_DNA"/>
</dbReference>
<evidence type="ECO:0000313" key="2">
    <source>
        <dbReference type="EMBL" id="SDX16293.1"/>
    </source>
</evidence>
<reference evidence="3" key="1">
    <citation type="submission" date="2016-10" db="EMBL/GenBank/DDBJ databases">
        <authorList>
            <person name="Varghese N."/>
            <person name="Submissions S."/>
        </authorList>
    </citation>
    <scope>NUCLEOTIDE SEQUENCE [LARGE SCALE GENOMIC DNA]</scope>
    <source>
        <strain evidence="3">DSM 29303</strain>
    </source>
</reference>
<evidence type="ECO:0000313" key="3">
    <source>
        <dbReference type="Proteomes" id="UP000182944"/>
    </source>
</evidence>
<evidence type="ECO:0000259" key="1">
    <source>
        <dbReference type="Pfam" id="PF01882"/>
    </source>
</evidence>
<dbReference type="Proteomes" id="UP000182944">
    <property type="component" value="Unassembled WGS sequence"/>
</dbReference>
<dbReference type="AlphaFoldDB" id="A0A1H2ZFM8"/>
<dbReference type="PANTHER" id="PTHR33608:SF6">
    <property type="entry name" value="BLL2464 PROTEIN"/>
    <property type="match status" value="1"/>
</dbReference>
<gene>
    <name evidence="2" type="ORF">SAMN05444276_10364</name>
</gene>
<organism evidence="2 3">
    <name type="scientific">Paracoccus sanguinis</name>
    <dbReference type="NCBI Taxonomy" id="1545044"/>
    <lineage>
        <taxon>Bacteria</taxon>
        <taxon>Pseudomonadati</taxon>
        <taxon>Pseudomonadota</taxon>
        <taxon>Alphaproteobacteria</taxon>
        <taxon>Rhodobacterales</taxon>
        <taxon>Paracoccaceae</taxon>
        <taxon>Paracoccus</taxon>
    </lineage>
</organism>
<dbReference type="PANTHER" id="PTHR33608">
    <property type="entry name" value="BLL2464 PROTEIN"/>
    <property type="match status" value="1"/>
</dbReference>
<dbReference type="STRING" id="1545044.SAMN05444276_10364"/>
<keyword evidence="3" id="KW-1185">Reference proteome</keyword>
<sequence>MAQAPDPRPAVGLRLDAEAAAAAVPALLIAAERLAASVDPGAHGLRRAGTGEEFWQYRPAAPGDPAGLIDWRRSARSDAAFVRERERQSPQAAALWVAGDPGMAWTGDPARPLKRDRARLLALALALVLLRGGERVAVGADDARAGRLRAEALARDLLTAAPDPLPPPGTLRPQRRVVLLGDFLGDPAPLARFLAEAAATGCRGVLMQVLDPTEESFPFAGALRFHAPGAGAPRHETRPETRHETRNATALRPAYLARLAERRALLARLAGEAGWQFGTHDTAAPPAAAVLWVAEALSA</sequence>
<feature type="domain" description="DUF58" evidence="1">
    <location>
        <begin position="56"/>
        <end position="236"/>
    </location>
</feature>
<protein>
    <recommendedName>
        <fullName evidence="1">DUF58 domain-containing protein</fullName>
    </recommendedName>
</protein>
<dbReference type="InterPro" id="IPR002881">
    <property type="entry name" value="DUF58"/>
</dbReference>
<dbReference type="OrthoDB" id="9794556at2"/>
<dbReference type="RefSeq" id="WP_036733585.1">
    <property type="nucleotide sequence ID" value="NZ_FNNA01000003.1"/>
</dbReference>